<name>A0A4Y3WFV8_NITWI</name>
<protein>
    <submittedName>
        <fullName evidence="1">Uncharacterized protein</fullName>
    </submittedName>
</protein>
<reference evidence="1 2" key="1">
    <citation type="submission" date="2019-06" db="EMBL/GenBank/DDBJ databases">
        <title>Whole genome shotgun sequence of Nitrobacter winogradskyi NBRC 14297.</title>
        <authorList>
            <person name="Hosoyama A."/>
            <person name="Uohara A."/>
            <person name="Ohji S."/>
            <person name="Ichikawa N."/>
        </authorList>
    </citation>
    <scope>NUCLEOTIDE SEQUENCE [LARGE SCALE GENOMIC DNA]</scope>
    <source>
        <strain evidence="1 2">NBRC 14297</strain>
    </source>
</reference>
<accession>A0A4Y3WFV8</accession>
<dbReference type="Proteomes" id="UP000318825">
    <property type="component" value="Unassembled WGS sequence"/>
</dbReference>
<comment type="caution">
    <text evidence="1">The sequence shown here is derived from an EMBL/GenBank/DDBJ whole genome shotgun (WGS) entry which is preliminary data.</text>
</comment>
<evidence type="ECO:0000313" key="1">
    <source>
        <dbReference type="EMBL" id="GEC16146.1"/>
    </source>
</evidence>
<evidence type="ECO:0000313" key="2">
    <source>
        <dbReference type="Proteomes" id="UP000318825"/>
    </source>
</evidence>
<dbReference type="EMBL" id="BJNF01000054">
    <property type="protein sequence ID" value="GEC16146.1"/>
    <property type="molecule type" value="Genomic_DNA"/>
</dbReference>
<dbReference type="AlphaFoldDB" id="A0A4Y3WFV8"/>
<gene>
    <name evidence="1" type="ORF">NWI01_20380</name>
</gene>
<organism evidence="1 2">
    <name type="scientific">Nitrobacter winogradskyi</name>
    <name type="common">Nitrobacter agilis</name>
    <dbReference type="NCBI Taxonomy" id="913"/>
    <lineage>
        <taxon>Bacteria</taxon>
        <taxon>Pseudomonadati</taxon>
        <taxon>Pseudomonadota</taxon>
        <taxon>Alphaproteobacteria</taxon>
        <taxon>Hyphomicrobiales</taxon>
        <taxon>Nitrobacteraceae</taxon>
        <taxon>Nitrobacter</taxon>
    </lineage>
</organism>
<proteinExistence type="predicted"/>
<sequence>MANPNSTDNLHSLAVPAISTFGKDALGNTSIGMPKLGPLDITNGRGLAEPGEKASMLRAANYGCAQGAPSI</sequence>